<dbReference type="EMBL" id="LOBU02000022">
    <property type="protein sequence ID" value="OKA04469.1"/>
    <property type="molecule type" value="Genomic_DNA"/>
</dbReference>
<reference evidence="2 4" key="2">
    <citation type="submission" date="2016-11" db="EMBL/GenBank/DDBJ databases">
        <title>Genome sequencing of Amycolatopsis regifaucium.</title>
        <authorList>
            <person name="Mayilraj S."/>
            <person name="Kaur N."/>
        </authorList>
    </citation>
    <scope>NUCLEOTIDE SEQUENCE [LARGE SCALE GENOMIC DNA]</scope>
    <source>
        <strain evidence="2 4">GY080</strain>
    </source>
</reference>
<reference evidence="1 3" key="1">
    <citation type="submission" date="2015-12" db="EMBL/GenBank/DDBJ databases">
        <title>Amycolatopsis regifaucium genome sequencing and assembly.</title>
        <authorList>
            <person name="Mayilraj S."/>
        </authorList>
    </citation>
    <scope>NUCLEOTIDE SEQUENCE [LARGE SCALE GENOMIC DNA]</scope>
    <source>
        <strain evidence="1 3">GY080</strain>
    </source>
</reference>
<comment type="caution">
    <text evidence="1">The sequence shown here is derived from an EMBL/GenBank/DDBJ whole genome shotgun (WGS) entry which is preliminary data.</text>
</comment>
<gene>
    <name evidence="2" type="ORF">ATP06_0231690</name>
    <name evidence="1" type="ORF">AVL48_18815</name>
</gene>
<protein>
    <submittedName>
        <fullName evidence="1">Uncharacterized protein</fullName>
    </submittedName>
</protein>
<dbReference type="OrthoDB" id="9856281at2"/>
<evidence type="ECO:0000313" key="1">
    <source>
        <dbReference type="EMBL" id="KZB88029.1"/>
    </source>
</evidence>
<evidence type="ECO:0000313" key="3">
    <source>
        <dbReference type="Proteomes" id="UP000076321"/>
    </source>
</evidence>
<dbReference type="AlphaFoldDB" id="A0A154MX42"/>
<keyword evidence="4" id="KW-1185">Reference proteome</keyword>
<evidence type="ECO:0000313" key="2">
    <source>
        <dbReference type="EMBL" id="OKA04469.1"/>
    </source>
</evidence>
<proteinExistence type="predicted"/>
<dbReference type="RefSeq" id="WP_061986408.1">
    <property type="nucleotide sequence ID" value="NZ_FOPQ01000004.1"/>
</dbReference>
<evidence type="ECO:0000313" key="4">
    <source>
        <dbReference type="Proteomes" id="UP000186883"/>
    </source>
</evidence>
<dbReference type="Proteomes" id="UP000186883">
    <property type="component" value="Unassembled WGS sequence"/>
</dbReference>
<organism evidence="1 3">
    <name type="scientific">Amycolatopsis regifaucium</name>
    <dbReference type="NCBI Taxonomy" id="546365"/>
    <lineage>
        <taxon>Bacteria</taxon>
        <taxon>Bacillati</taxon>
        <taxon>Actinomycetota</taxon>
        <taxon>Actinomycetes</taxon>
        <taxon>Pseudonocardiales</taxon>
        <taxon>Pseudonocardiaceae</taxon>
        <taxon>Amycolatopsis</taxon>
    </lineage>
</organism>
<dbReference type="EMBL" id="LQCI01000002">
    <property type="protein sequence ID" value="KZB88029.1"/>
    <property type="molecule type" value="Genomic_DNA"/>
</dbReference>
<sequence>MAVQVDFTQWGVIALAPGQEEWRWFTWNFDGDHWSRMSIVPTAWSPANGSIQIVEEWAKNNTLWVHLRNNGSDYVYYQPTAVTAPSR</sequence>
<dbReference type="Proteomes" id="UP000076321">
    <property type="component" value="Unassembled WGS sequence"/>
</dbReference>
<name>A0A154MX42_9PSEU</name>
<accession>A0A154MX42</accession>